<comment type="caution">
    <text evidence="4">The sequence shown here is derived from an EMBL/GenBank/DDBJ whole genome shotgun (WGS) entry which is preliminary data.</text>
</comment>
<reference evidence="4 5" key="1">
    <citation type="journal article" date="2015" name="Sci. Rep.">
        <title>Genome of the facultative scuticociliatosis pathogen Pseudocohnilembus persalinus provides insight into its virulence through horizontal gene transfer.</title>
        <authorList>
            <person name="Xiong J."/>
            <person name="Wang G."/>
            <person name="Cheng J."/>
            <person name="Tian M."/>
            <person name="Pan X."/>
            <person name="Warren A."/>
            <person name="Jiang C."/>
            <person name="Yuan D."/>
            <person name="Miao W."/>
        </authorList>
    </citation>
    <scope>NUCLEOTIDE SEQUENCE [LARGE SCALE GENOMIC DNA]</scope>
    <source>
        <strain evidence="4">36N120E</strain>
    </source>
</reference>
<keyword evidence="4" id="KW-0808">Transferase</keyword>
<feature type="compositionally biased region" description="Basic and acidic residues" evidence="1">
    <location>
        <begin position="363"/>
        <end position="377"/>
    </location>
</feature>
<dbReference type="Gene3D" id="1.10.510.10">
    <property type="entry name" value="Transferase(Phosphotransferase) domain 1"/>
    <property type="match status" value="1"/>
</dbReference>
<sequence>MGYQEEKDDKFTALPPELSIKFSQKNGINQESELWIIGCIYFYILLGIYLFSIYNNYSMLEQIIKYTQTDPKNYGFKIENYLNDFFCYIKANDLENQFPINFVEKMQVKVNQISENSLQLLKDIFKYEAKTFTISLPKDLVKFYSNGKRLNKELNIKEQNLQSKGTHLITWEIYIDLDTQNNDINDQNQNNLMQNNFTEKTINQSDDYKYNYNQNQNKNQIQSQNQIFQPQVQEQEEEKQNNDQIEDHKEEEEEEEEEEEQEQEQEEESKFQTKKKQPHKLSSKNGQMINYFQETVNQNKNQSQKISQNLNGNVNENEQNNGINSNEKGDSPSQIVKPKQYTFSEAKRNSQDLKIFNYFMYSKNKDTPSPQKDRERGASTPKLQASPEEGKISIFGGFKESQNLQDNINQFSPLQNTRKGIPEIQEIQEIQEIRENKSDNIKSDNLSQSHYELNQNLLKMIKIQSESLNSNNNDNFPQQQQKQQELDQLSKQPQSDPQSPAKVHNRQLTKQKSQILSHKKEKENSQINQNFNYKSPDLKKIYSKNYLQQQQISQEKQYIQQEKQHISQEKQHISQEKQHIQQEKQHISQEKQHIQQEKQYIQQESHKIPKSASVQQKQQKKELFQRKFLQYNRNNSCSPQNLENSLNLDHFTQSQDFSSSKCFSYNMTNQQHFNQNINTKQQLKTLGEISQITSNNNYINIHDQNEGQQEEGEYLKLLQLKNSNHNLSKKKQDFNQSQNEMNCQNLNISSSLPILKNQNFQTRSGFSPLRRSTQYKSSQQVSYSPDANQIQQQKNLDEINNQIQFNDIINDILIENQIHQQETLKTPLTCKVEYLGFQILCTAKLPISYSDSLINGPQKNDEKYLIHSPLTQVIKQLGENLNLKQYSCWLKNQNKLDIFLSYDTEFHASLEEPWEELKKIYQNNIKNNKSNNGNNLFIVRNKNTSEKQNQKSDNEQLKSSDDLESTNKSKKQNKNQTQKGEKEEQEKAHKQRKNTLFNYKPDFYYILNVTHIMPVQIDILNPEKENIFIQKLRPEFVKNFTLNGENNKTPLSSGAIMNNINCTEQQSDDKMIAIASQQLIKVHLPNLIKKHPLSASIYSIQAKNLIENDNFKESFEMLEKALNIYKNSIGLSHLQAYIMEKIRFLSQ</sequence>
<feature type="region of interest" description="Disordered" evidence="1">
    <location>
        <begin position="311"/>
        <end position="335"/>
    </location>
</feature>
<evidence type="ECO:0000256" key="2">
    <source>
        <dbReference type="SAM" id="Phobius"/>
    </source>
</evidence>
<feature type="region of interest" description="Disordered" evidence="1">
    <location>
        <begin position="363"/>
        <end position="389"/>
    </location>
</feature>
<dbReference type="GO" id="GO:0016301">
    <property type="term" value="F:kinase activity"/>
    <property type="evidence" value="ECO:0007669"/>
    <property type="project" value="UniProtKB-KW"/>
</dbReference>
<feature type="compositionally biased region" description="Low complexity" evidence="1">
    <location>
        <begin position="311"/>
        <end position="326"/>
    </location>
</feature>
<accession>A0A0V0QXH7</accession>
<feature type="region of interest" description="Disordered" evidence="1">
    <location>
        <begin position="564"/>
        <end position="614"/>
    </location>
</feature>
<keyword evidence="4" id="KW-0418">Kinase</keyword>
<feature type="compositionally biased region" description="Basic and acidic residues" evidence="1">
    <location>
        <begin position="564"/>
        <end position="596"/>
    </location>
</feature>
<evidence type="ECO:0000256" key="1">
    <source>
        <dbReference type="SAM" id="MobiDB-lite"/>
    </source>
</evidence>
<evidence type="ECO:0000259" key="3">
    <source>
        <dbReference type="PROSITE" id="PS51823"/>
    </source>
</evidence>
<gene>
    <name evidence="4" type="ORF">PPERSA_08716</name>
</gene>
<feature type="region of interest" description="Disordered" evidence="1">
    <location>
        <begin position="230"/>
        <end position="284"/>
    </location>
</feature>
<dbReference type="InterPro" id="IPR025697">
    <property type="entry name" value="CLU_dom"/>
</dbReference>
<dbReference type="Proteomes" id="UP000054937">
    <property type="component" value="Unassembled WGS sequence"/>
</dbReference>
<feature type="compositionally biased region" description="Basic and acidic residues" evidence="1">
    <location>
        <begin position="944"/>
        <end position="967"/>
    </location>
</feature>
<feature type="region of interest" description="Disordered" evidence="1">
    <location>
        <begin position="944"/>
        <end position="993"/>
    </location>
</feature>
<feature type="compositionally biased region" description="Low complexity" evidence="1">
    <location>
        <begin position="468"/>
        <end position="492"/>
    </location>
</feature>
<keyword evidence="5" id="KW-1185">Reference proteome</keyword>
<dbReference type="InParanoid" id="A0A0V0QXH7"/>
<name>A0A0V0QXH7_PSEPJ</name>
<proteinExistence type="predicted"/>
<dbReference type="AlphaFoldDB" id="A0A0V0QXH7"/>
<evidence type="ECO:0000313" key="5">
    <source>
        <dbReference type="Proteomes" id="UP000054937"/>
    </source>
</evidence>
<dbReference type="InterPro" id="IPR011009">
    <property type="entry name" value="Kinase-like_dom_sf"/>
</dbReference>
<feature type="region of interest" description="Disordered" evidence="1">
    <location>
        <begin position="468"/>
        <end position="532"/>
    </location>
</feature>
<feature type="domain" description="Clu" evidence="3">
    <location>
        <begin position="667"/>
        <end position="936"/>
    </location>
</feature>
<organism evidence="4 5">
    <name type="scientific">Pseudocohnilembus persalinus</name>
    <name type="common">Ciliate</name>
    <dbReference type="NCBI Taxonomy" id="266149"/>
    <lineage>
        <taxon>Eukaryota</taxon>
        <taxon>Sar</taxon>
        <taxon>Alveolata</taxon>
        <taxon>Ciliophora</taxon>
        <taxon>Intramacronucleata</taxon>
        <taxon>Oligohymenophorea</taxon>
        <taxon>Scuticociliatia</taxon>
        <taxon>Philasterida</taxon>
        <taxon>Pseudocohnilembidae</taxon>
        <taxon>Pseudocohnilembus</taxon>
    </lineage>
</organism>
<feature type="compositionally biased region" description="Basic and acidic residues" evidence="1">
    <location>
        <begin position="238"/>
        <end position="248"/>
    </location>
</feature>
<keyword evidence="2" id="KW-1133">Transmembrane helix</keyword>
<protein>
    <submittedName>
        <fullName evidence="4">Protein kinase-like domain</fullName>
    </submittedName>
</protein>
<evidence type="ECO:0000313" key="4">
    <source>
        <dbReference type="EMBL" id="KRX07039.1"/>
    </source>
</evidence>
<keyword evidence="2" id="KW-0472">Membrane</keyword>
<feature type="compositionally biased region" description="Acidic residues" evidence="1">
    <location>
        <begin position="249"/>
        <end position="267"/>
    </location>
</feature>
<feature type="transmembrane region" description="Helical" evidence="2">
    <location>
        <begin position="34"/>
        <end position="54"/>
    </location>
</feature>
<dbReference type="SUPFAM" id="SSF56112">
    <property type="entry name" value="Protein kinase-like (PK-like)"/>
    <property type="match status" value="1"/>
</dbReference>
<keyword evidence="2" id="KW-0812">Transmembrane</keyword>
<dbReference type="EMBL" id="LDAU01000089">
    <property type="protein sequence ID" value="KRX07039.1"/>
    <property type="molecule type" value="Genomic_DNA"/>
</dbReference>
<dbReference type="PROSITE" id="PS51823">
    <property type="entry name" value="CLU"/>
    <property type="match status" value="1"/>
</dbReference>
<feature type="compositionally biased region" description="Basic residues" evidence="1">
    <location>
        <begin position="272"/>
        <end position="282"/>
    </location>
</feature>
<feature type="compositionally biased region" description="Basic and acidic residues" evidence="1">
    <location>
        <begin position="979"/>
        <end position="988"/>
    </location>
</feature>